<organism evidence="2 3">
    <name type="scientific">Paraglomus occultum</name>
    <dbReference type="NCBI Taxonomy" id="144539"/>
    <lineage>
        <taxon>Eukaryota</taxon>
        <taxon>Fungi</taxon>
        <taxon>Fungi incertae sedis</taxon>
        <taxon>Mucoromycota</taxon>
        <taxon>Glomeromycotina</taxon>
        <taxon>Glomeromycetes</taxon>
        <taxon>Paraglomerales</taxon>
        <taxon>Paraglomeraceae</taxon>
        <taxon>Paraglomus</taxon>
    </lineage>
</organism>
<evidence type="ECO:0000313" key="3">
    <source>
        <dbReference type="Proteomes" id="UP000789572"/>
    </source>
</evidence>
<feature type="non-terminal residue" evidence="2">
    <location>
        <position position="55"/>
    </location>
</feature>
<feature type="region of interest" description="Disordered" evidence="1">
    <location>
        <begin position="1"/>
        <end position="35"/>
    </location>
</feature>
<reference evidence="2" key="1">
    <citation type="submission" date="2021-06" db="EMBL/GenBank/DDBJ databases">
        <authorList>
            <person name="Kallberg Y."/>
            <person name="Tangrot J."/>
            <person name="Rosling A."/>
        </authorList>
    </citation>
    <scope>NUCLEOTIDE SEQUENCE</scope>
    <source>
        <strain evidence="2">IA702</strain>
    </source>
</reference>
<dbReference type="Proteomes" id="UP000789572">
    <property type="component" value="Unassembled WGS sequence"/>
</dbReference>
<name>A0A9N9E0L0_9GLOM</name>
<dbReference type="EMBL" id="CAJVPJ010005215">
    <property type="protein sequence ID" value="CAG8659593.1"/>
    <property type="molecule type" value="Genomic_DNA"/>
</dbReference>
<gene>
    <name evidence="2" type="ORF">POCULU_LOCUS10388</name>
</gene>
<dbReference type="AlphaFoldDB" id="A0A9N9E0L0"/>
<feature type="compositionally biased region" description="Low complexity" evidence="1">
    <location>
        <begin position="23"/>
        <end position="34"/>
    </location>
</feature>
<accession>A0A9N9E0L0</accession>
<protein>
    <submittedName>
        <fullName evidence="2">3287_t:CDS:1</fullName>
    </submittedName>
</protein>
<proteinExistence type="predicted"/>
<evidence type="ECO:0000256" key="1">
    <source>
        <dbReference type="SAM" id="MobiDB-lite"/>
    </source>
</evidence>
<evidence type="ECO:0000313" key="2">
    <source>
        <dbReference type="EMBL" id="CAG8659593.1"/>
    </source>
</evidence>
<keyword evidence="3" id="KW-1185">Reference proteome</keyword>
<comment type="caution">
    <text evidence="2">The sequence shown here is derived from an EMBL/GenBank/DDBJ whole genome shotgun (WGS) entry which is preliminary data.</text>
</comment>
<sequence>MSELDETNAHSYVPPASPVLSTSSASPAFPASPAVVGTYHRTTDTNVCNEDLLYS</sequence>